<keyword evidence="1" id="KW-1133">Transmembrane helix</keyword>
<proteinExistence type="predicted"/>
<keyword evidence="3" id="KW-1185">Reference proteome</keyword>
<feature type="transmembrane region" description="Helical" evidence="1">
    <location>
        <begin position="252"/>
        <end position="272"/>
    </location>
</feature>
<evidence type="ECO:0000313" key="2">
    <source>
        <dbReference type="EMBL" id="CAK9326818.1"/>
    </source>
</evidence>
<keyword evidence="1" id="KW-0472">Membrane</keyword>
<protein>
    <submittedName>
        <fullName evidence="2">Uncharacterized protein</fullName>
    </submittedName>
</protein>
<keyword evidence="1" id="KW-0812">Transmembrane</keyword>
<feature type="transmembrane region" description="Helical" evidence="1">
    <location>
        <begin position="220"/>
        <end position="240"/>
    </location>
</feature>
<evidence type="ECO:0000313" key="3">
    <source>
        <dbReference type="Proteomes" id="UP001642487"/>
    </source>
</evidence>
<dbReference type="EMBL" id="OZ021741">
    <property type="protein sequence ID" value="CAK9326818.1"/>
    <property type="molecule type" value="Genomic_DNA"/>
</dbReference>
<name>A0ABP0Z225_9ROSI</name>
<sequence>MAPLLLLQGEKLQQLARLIRNQETEAIKNLSFKSEEERAKYLRDVRDNYNSAIKLLDDANAAKEKYKDDQARSSIASQTFSYVEKGVNVSLQAVRNYNLRTSYLSKISAHSKDIIDTIEELDPKDVDAVADLAKEAKQYDDCMQDIMIKHQSPASRNFSKWLKESGTKFDDLVTRYQNKRGFRGPFESLEDEEKLLIYNDIIEASGRGGLIINALSKASGVAGVLFLILATGIMVWDIFTSEHAFQTATKDAMVTAASVGGALVGQVIGAALPTLVGLEVSSLFVAGTAVLGGFVGAFIIGAFVGWFIDLIFGNGGSYPLSTDNHQCYVAPLPDGEAVARQIAHSDN</sequence>
<gene>
    <name evidence="2" type="ORF">CITCOLO1_LOCUS19179</name>
</gene>
<evidence type="ECO:0000256" key="1">
    <source>
        <dbReference type="SAM" id="Phobius"/>
    </source>
</evidence>
<accession>A0ABP0Z225</accession>
<organism evidence="2 3">
    <name type="scientific">Citrullus colocynthis</name>
    <name type="common">colocynth</name>
    <dbReference type="NCBI Taxonomy" id="252529"/>
    <lineage>
        <taxon>Eukaryota</taxon>
        <taxon>Viridiplantae</taxon>
        <taxon>Streptophyta</taxon>
        <taxon>Embryophyta</taxon>
        <taxon>Tracheophyta</taxon>
        <taxon>Spermatophyta</taxon>
        <taxon>Magnoliopsida</taxon>
        <taxon>eudicotyledons</taxon>
        <taxon>Gunneridae</taxon>
        <taxon>Pentapetalae</taxon>
        <taxon>rosids</taxon>
        <taxon>fabids</taxon>
        <taxon>Cucurbitales</taxon>
        <taxon>Cucurbitaceae</taxon>
        <taxon>Benincaseae</taxon>
        <taxon>Citrullus</taxon>
    </lineage>
</organism>
<dbReference type="Proteomes" id="UP001642487">
    <property type="component" value="Chromosome 7"/>
</dbReference>
<feature type="transmembrane region" description="Helical" evidence="1">
    <location>
        <begin position="284"/>
        <end position="308"/>
    </location>
</feature>
<reference evidence="2 3" key="1">
    <citation type="submission" date="2024-03" db="EMBL/GenBank/DDBJ databases">
        <authorList>
            <person name="Gkanogiannis A."/>
            <person name="Becerra Lopez-Lavalle L."/>
        </authorList>
    </citation>
    <scope>NUCLEOTIDE SEQUENCE [LARGE SCALE GENOMIC DNA]</scope>
</reference>